<dbReference type="Proteomes" id="UP000274131">
    <property type="component" value="Unassembled WGS sequence"/>
</dbReference>
<evidence type="ECO:0000256" key="2">
    <source>
        <dbReference type="ARBA" id="ARBA00007695"/>
    </source>
</evidence>
<evidence type="ECO:0000256" key="4">
    <source>
        <dbReference type="ARBA" id="ARBA00022692"/>
    </source>
</evidence>
<keyword evidence="8 9" id="KW-0472">Membrane</keyword>
<comment type="subcellular location">
    <subcellularLocation>
        <location evidence="1">Endoplasmic reticulum membrane</location>
        <topology evidence="1">Single-pass type I membrane protein</topology>
    </subcellularLocation>
</comment>
<protein>
    <recommendedName>
        <fullName evidence="3">ER membrane protein complex subunit 10</fullName>
    </recommendedName>
</protein>
<keyword evidence="6" id="KW-0256">Endoplasmic reticulum</keyword>
<dbReference type="AlphaFoldDB" id="A0A0N4V3M1"/>
<evidence type="ECO:0000256" key="6">
    <source>
        <dbReference type="ARBA" id="ARBA00022824"/>
    </source>
</evidence>
<dbReference type="GO" id="GO:0072546">
    <property type="term" value="C:EMC complex"/>
    <property type="evidence" value="ECO:0007669"/>
    <property type="project" value="TreeGrafter"/>
</dbReference>
<gene>
    <name evidence="10" type="ORF">EVEC_LOCUS4365</name>
</gene>
<keyword evidence="4 9" id="KW-0812">Transmembrane</keyword>
<reference evidence="10 11" key="2">
    <citation type="submission" date="2018-10" db="EMBL/GenBank/DDBJ databases">
        <authorList>
            <consortium name="Pathogen Informatics"/>
        </authorList>
    </citation>
    <scope>NUCLEOTIDE SEQUENCE [LARGE SCALE GENOMIC DNA]</scope>
</reference>
<keyword evidence="7 9" id="KW-1133">Transmembrane helix</keyword>
<evidence type="ECO:0000313" key="11">
    <source>
        <dbReference type="Proteomes" id="UP000274131"/>
    </source>
</evidence>
<evidence type="ECO:0000256" key="1">
    <source>
        <dbReference type="ARBA" id="ARBA00004115"/>
    </source>
</evidence>
<dbReference type="Pfam" id="PF21203">
    <property type="entry name" value="ECM10"/>
    <property type="match status" value="1"/>
</dbReference>
<organism evidence="12">
    <name type="scientific">Enterobius vermicularis</name>
    <name type="common">Human pinworm</name>
    <dbReference type="NCBI Taxonomy" id="51028"/>
    <lineage>
        <taxon>Eukaryota</taxon>
        <taxon>Metazoa</taxon>
        <taxon>Ecdysozoa</taxon>
        <taxon>Nematoda</taxon>
        <taxon>Chromadorea</taxon>
        <taxon>Rhabditida</taxon>
        <taxon>Spirurina</taxon>
        <taxon>Oxyuridomorpha</taxon>
        <taxon>Oxyuroidea</taxon>
        <taxon>Oxyuridae</taxon>
        <taxon>Enterobius</taxon>
    </lineage>
</organism>
<dbReference type="STRING" id="51028.A0A0N4V3M1"/>
<reference evidence="12" key="1">
    <citation type="submission" date="2017-02" db="UniProtKB">
        <authorList>
            <consortium name="WormBaseParasite"/>
        </authorList>
    </citation>
    <scope>IDENTIFICATION</scope>
</reference>
<keyword evidence="5" id="KW-0732">Signal</keyword>
<dbReference type="OrthoDB" id="1894652at2759"/>
<evidence type="ECO:0000256" key="3">
    <source>
        <dbReference type="ARBA" id="ARBA00020105"/>
    </source>
</evidence>
<keyword evidence="11" id="KW-1185">Reference proteome</keyword>
<accession>A0A0N4V3M1</accession>
<name>A0A0N4V3M1_ENTVE</name>
<evidence type="ECO:0000256" key="7">
    <source>
        <dbReference type="ARBA" id="ARBA00022989"/>
    </source>
</evidence>
<dbReference type="PANTHER" id="PTHR21397">
    <property type="entry name" value="CHROMATIN COMPLEXES SUBUNIT BAP18-RELATED"/>
    <property type="match status" value="1"/>
</dbReference>
<evidence type="ECO:0000256" key="9">
    <source>
        <dbReference type="SAM" id="Phobius"/>
    </source>
</evidence>
<feature type="transmembrane region" description="Helical" evidence="9">
    <location>
        <begin position="179"/>
        <end position="197"/>
    </location>
</feature>
<dbReference type="CDD" id="cd22209">
    <property type="entry name" value="EMC10"/>
    <property type="match status" value="1"/>
</dbReference>
<dbReference type="EMBL" id="UXUI01007837">
    <property type="protein sequence ID" value="VDD89614.1"/>
    <property type="molecule type" value="Genomic_DNA"/>
</dbReference>
<sequence length="203" mass="23139">MLKALCIEKVAAYKPLGSITIERTYDGNYTGFFVPKVEYRTLWQEMRSAARAGLSYRIRSEINKDSIEAFNEPVRLSTDSCLMLRANLVHQFRATIDPDQHALLSLSVFPEGVFVVDSEPQQCIDEEPSFSKLYGSVAVTKVTSLPTPDTESYIQKMEKERQARQHGAQQDNRSWFQKYWMYIAAAFIFMVIMNATAGDQGDQ</sequence>
<evidence type="ECO:0000313" key="10">
    <source>
        <dbReference type="EMBL" id="VDD89614.1"/>
    </source>
</evidence>
<evidence type="ECO:0000256" key="5">
    <source>
        <dbReference type="ARBA" id="ARBA00022729"/>
    </source>
</evidence>
<comment type="similarity">
    <text evidence="2">Belongs to the EMC10 family.</text>
</comment>
<proteinExistence type="inferred from homology"/>
<evidence type="ECO:0000313" key="12">
    <source>
        <dbReference type="WBParaSite" id="EVEC_0000465701-mRNA-1"/>
    </source>
</evidence>
<dbReference type="WBParaSite" id="EVEC_0000465701-mRNA-1">
    <property type="protein sequence ID" value="EVEC_0000465701-mRNA-1"/>
    <property type="gene ID" value="EVEC_0000465701"/>
</dbReference>
<evidence type="ECO:0000256" key="8">
    <source>
        <dbReference type="ARBA" id="ARBA00023136"/>
    </source>
</evidence>
<dbReference type="PANTHER" id="PTHR21397:SF4">
    <property type="entry name" value="ER MEMBRANE PROTEIN COMPLEX SUBUNIT 10"/>
    <property type="match status" value="1"/>
</dbReference>